<keyword evidence="1" id="KW-1133">Transmembrane helix</keyword>
<evidence type="ECO:0008006" key="4">
    <source>
        <dbReference type="Google" id="ProtNLM"/>
    </source>
</evidence>
<feature type="transmembrane region" description="Helical" evidence="1">
    <location>
        <begin position="35"/>
        <end position="51"/>
    </location>
</feature>
<keyword evidence="1" id="KW-0472">Membrane</keyword>
<protein>
    <recommendedName>
        <fullName evidence="4">Transmembrane protein</fullName>
    </recommendedName>
</protein>
<gene>
    <name evidence="2" type="ORF">JOB18_044650</name>
</gene>
<evidence type="ECO:0000313" key="2">
    <source>
        <dbReference type="EMBL" id="KAG7526746.1"/>
    </source>
</evidence>
<name>A0AAV6TCE5_SOLSE</name>
<proteinExistence type="predicted"/>
<sequence length="70" mass="7981">MTSPTSQREDVVQQQLFLRSPPTHTQVSPPHSEKITTVLSMCVVIFLLLFGEGQHIIMSSSEFNDPRNRR</sequence>
<keyword evidence="1" id="KW-0812">Transmembrane</keyword>
<accession>A0AAV6TCE5</accession>
<comment type="caution">
    <text evidence="2">The sequence shown here is derived from an EMBL/GenBank/DDBJ whole genome shotgun (WGS) entry which is preliminary data.</text>
</comment>
<evidence type="ECO:0000313" key="3">
    <source>
        <dbReference type="Proteomes" id="UP000693946"/>
    </source>
</evidence>
<dbReference type="AlphaFoldDB" id="A0AAV6TCE5"/>
<dbReference type="EMBL" id="JAGKHQ010000001">
    <property type="protein sequence ID" value="KAG7526746.1"/>
    <property type="molecule type" value="Genomic_DNA"/>
</dbReference>
<reference evidence="2 3" key="1">
    <citation type="journal article" date="2021" name="Sci. Rep.">
        <title>Chromosome anchoring in Senegalese sole (Solea senegalensis) reveals sex-associated markers and genome rearrangements in flatfish.</title>
        <authorList>
            <person name="Guerrero-Cozar I."/>
            <person name="Gomez-Garrido J."/>
            <person name="Berbel C."/>
            <person name="Martinez-Blanch J.F."/>
            <person name="Alioto T."/>
            <person name="Claros M.G."/>
            <person name="Gagnaire P.A."/>
            <person name="Manchado M."/>
        </authorList>
    </citation>
    <scope>NUCLEOTIDE SEQUENCE [LARGE SCALE GENOMIC DNA]</scope>
    <source>
        <strain evidence="2">Sse05_10M</strain>
    </source>
</reference>
<dbReference type="Proteomes" id="UP000693946">
    <property type="component" value="Linkage Group LG1"/>
</dbReference>
<organism evidence="2 3">
    <name type="scientific">Solea senegalensis</name>
    <name type="common">Senegalese sole</name>
    <dbReference type="NCBI Taxonomy" id="28829"/>
    <lineage>
        <taxon>Eukaryota</taxon>
        <taxon>Metazoa</taxon>
        <taxon>Chordata</taxon>
        <taxon>Craniata</taxon>
        <taxon>Vertebrata</taxon>
        <taxon>Euteleostomi</taxon>
        <taxon>Actinopterygii</taxon>
        <taxon>Neopterygii</taxon>
        <taxon>Teleostei</taxon>
        <taxon>Neoteleostei</taxon>
        <taxon>Acanthomorphata</taxon>
        <taxon>Carangaria</taxon>
        <taxon>Pleuronectiformes</taxon>
        <taxon>Pleuronectoidei</taxon>
        <taxon>Soleidae</taxon>
        <taxon>Solea</taxon>
    </lineage>
</organism>
<evidence type="ECO:0000256" key="1">
    <source>
        <dbReference type="SAM" id="Phobius"/>
    </source>
</evidence>
<keyword evidence="3" id="KW-1185">Reference proteome</keyword>